<feature type="compositionally biased region" description="Gly residues" evidence="1">
    <location>
        <begin position="1126"/>
        <end position="1135"/>
    </location>
</feature>
<feature type="compositionally biased region" description="Gly residues" evidence="1">
    <location>
        <begin position="592"/>
        <end position="601"/>
    </location>
</feature>
<gene>
    <name evidence="3" type="ORF">BOX17_03700</name>
</gene>
<name>A0A1J0VDP3_9GAMM</name>
<feature type="domain" description="DUF5801" evidence="2">
    <location>
        <begin position="778"/>
        <end position="919"/>
    </location>
</feature>
<feature type="region of interest" description="Disordered" evidence="1">
    <location>
        <begin position="762"/>
        <end position="787"/>
    </location>
</feature>
<evidence type="ECO:0000256" key="1">
    <source>
        <dbReference type="SAM" id="MobiDB-lite"/>
    </source>
</evidence>
<feature type="compositionally biased region" description="Gly residues" evidence="1">
    <location>
        <begin position="948"/>
        <end position="957"/>
    </location>
</feature>
<evidence type="ECO:0000313" key="3">
    <source>
        <dbReference type="EMBL" id="APE30133.1"/>
    </source>
</evidence>
<feature type="region of interest" description="Disordered" evidence="1">
    <location>
        <begin position="940"/>
        <end position="965"/>
    </location>
</feature>
<evidence type="ECO:0000313" key="4">
    <source>
        <dbReference type="Proteomes" id="UP000181985"/>
    </source>
</evidence>
<dbReference type="KEGG" id="hsi:BOX17_03700"/>
<dbReference type="Pfam" id="PF19116">
    <property type="entry name" value="DUF5801"/>
    <property type="match status" value="5"/>
</dbReference>
<reference evidence="4" key="1">
    <citation type="submission" date="2016-11" db="EMBL/GenBank/DDBJ databases">
        <title>Halolamina sediminis sp. nov., an extremely halophilic archaeon isolated from solar salt.</title>
        <authorList>
            <person name="Koh H.-W."/>
            <person name="Rani S."/>
            <person name="Park S.-J."/>
        </authorList>
    </citation>
    <scope>NUCLEOTIDE SEQUENCE [LARGE SCALE GENOMIC DNA]</scope>
    <source>
        <strain evidence="4">Hb3</strain>
    </source>
</reference>
<sequence>MVSDGVSIPAVYALYLDTDYGVPANLSCKEDMILTPQGVTTLGWAENEAGDPVSGLTALDGDGNPLKALDPDTGLYETVTLNTDPSDDNILIGTTTSGNVAFIAVIVENPDGLSSDVYLLDYLPKEHLDDTTPDDTLTLSNLYVNVTVDQSVSFDFAGAPSGNNVFMAFGQPGPEGVAIVVTGRTVGEDVNSSQAQNQPTSLAANSNNINAGEGLAITYVNDMDPQYLVPGLTGPEAADPNNIQFGTLQTATEASLTIVKVGPGSSTATVVLTAQYTADGTIADGSGGTTQEEGTAFIPGILDDNPVDIIDILVNGESHSGSSTWSFSIVDGVATVEGINTGDTITFFTLGDHNRVLVENGGTGNARFNIGDYSIADIDVQTDADPITLVFYDDGPAIDLTLGVGVLQTDDGDLAGGNEGDGTGTDTDTKGLGSLFSVTSSTGADDANATDDIVYSLEVGNNAATTLVDTATNEAVTVSLNGSGVIEGRTTGTNDLVFTVSVNAATGAVTLTQLRAVEHATADTVSPYSGDTTGLGVADAIRLVGTISDDETTADTASDYIDISGNLSFTDDGPTIALTNEGGVLQTDDGDLAGGNEGDGTGTDTDTEGLGSLFSVVSSTGADTENDGDDIVYSLAVGANAATTLVDTATNEAVTVSLNGSGVIEGRTTGTNDLVFTVSVNAATGAVTLTQLRAVEHATADTVSPYSGDTTGLGVADAIRLVGTISDDETTADTASDYIDISGNLSFTDDGPTIALTNEGGVLQTDDGDLAGGNEGDGTGTDTDTEGLGSLFSVVSSTGADTENDGDDIVYSLAVGANAATTLVDTATNEAVTVSLNGSGVIEGRTTGTNDLVFTVSVNAATGAVTLTQLRAVEHATADTVSPYSGDTTGLGVADAIRLVGTISDDETTADTASDYIDISGNLSFTDDGPTIALTNEGGVLQTDDGDLAGGNEGDGTGTDTDTEGLGSLFSVVSSTGADTENDGDDIVYSLAVGANAATTLVDTATNEAVTVSLNGSGVIEGRTTGTNDLVFTVSVNAATGAVTLTQLRAVEHATADTVSPYSGDTTGLGVADAIRLVGTISDDETTADTASDYIDISGNLSFTDDGPTIALTNEGGVLQTDDGDLAGGNEGDGTGTDTDTEGLGSLFSVVSSTGADTENDGDDIVYSLAVGVNAATTLVDTATNEAVTVSLNGSGVIEGRTTGTNDLVFTVSVNAATGDVTLEQLRAVQHATIDTASPYSGDTTGLGVADAIRLVGTISDDETAADTATDYIDISANLSFTDDGPAIDPLILDTPVLAFVDGPAGFFSDSGFLSYGADGEGDFVITGFTVSPLLDDVMGTISGSISPDGSTLTLSASDDDFGDFFRVTLDGSAPGGYTAEVLIDAPIIEEALIEDTTTPGGPVEEINLPEAPDTPIVTLDGFIFTSQNTSDLLGTYLAGDKEVGDPEAASDDINISNKGAALKDQQFDPGEGLALNFHEDVAGVRFIVDGGTGSPGGFLTLKMAAYDGGTQVGYSEETFLLPKGNALQEVVFDEGVEFDQLILIHEVTDSPTGGGEPLDNGWRLPEIYAFTFADIPDIQGTVTVEATDGDFDEVADTFAYFIDGDGDGLV</sequence>
<feature type="domain" description="DUF5801" evidence="2">
    <location>
        <begin position="1134"/>
        <end position="1275"/>
    </location>
</feature>
<evidence type="ECO:0000259" key="2">
    <source>
        <dbReference type="Pfam" id="PF19116"/>
    </source>
</evidence>
<proteinExistence type="predicted"/>
<feature type="region of interest" description="Disordered" evidence="1">
    <location>
        <begin position="1118"/>
        <end position="1143"/>
    </location>
</feature>
<feature type="domain" description="DUF5801" evidence="2">
    <location>
        <begin position="600"/>
        <end position="741"/>
    </location>
</feature>
<dbReference type="EMBL" id="CP018139">
    <property type="protein sequence ID" value="APE30133.1"/>
    <property type="molecule type" value="Genomic_DNA"/>
</dbReference>
<protein>
    <recommendedName>
        <fullName evidence="2">DUF5801 domain-containing protein</fullName>
    </recommendedName>
</protein>
<accession>A0A1J0VDP3</accession>
<dbReference type="Proteomes" id="UP000181985">
    <property type="component" value="Chromosome"/>
</dbReference>
<dbReference type="InterPro" id="IPR043824">
    <property type="entry name" value="DUF5801"/>
</dbReference>
<keyword evidence="4" id="KW-1185">Reference proteome</keyword>
<feature type="domain" description="DUF5801" evidence="2">
    <location>
        <begin position="956"/>
        <end position="1097"/>
    </location>
</feature>
<organism evidence="3 4">
    <name type="scientific">Halomonas aestuarii</name>
    <dbReference type="NCBI Taxonomy" id="1897729"/>
    <lineage>
        <taxon>Bacteria</taxon>
        <taxon>Pseudomonadati</taxon>
        <taxon>Pseudomonadota</taxon>
        <taxon>Gammaproteobacteria</taxon>
        <taxon>Oceanospirillales</taxon>
        <taxon>Halomonadaceae</taxon>
        <taxon>Halomonas</taxon>
    </lineage>
</organism>
<feature type="domain" description="DUF5801" evidence="2">
    <location>
        <begin position="423"/>
        <end position="563"/>
    </location>
</feature>
<feature type="compositionally biased region" description="Gly residues" evidence="1">
    <location>
        <begin position="770"/>
        <end position="779"/>
    </location>
</feature>
<feature type="region of interest" description="Disordered" evidence="1">
    <location>
        <begin position="584"/>
        <end position="609"/>
    </location>
</feature>